<accession>E9I4W6</accession>
<evidence type="ECO:0000313" key="1">
    <source>
        <dbReference type="EMBL" id="EFX60964.1"/>
    </source>
</evidence>
<gene>
    <name evidence="1" type="ORF">DAPPUDRAFT_340888</name>
</gene>
<keyword evidence="2" id="KW-1185">Reference proteome</keyword>
<dbReference type="AlphaFoldDB" id="E9I4W6"/>
<dbReference type="Proteomes" id="UP000000305">
    <property type="component" value="Unassembled WGS sequence"/>
</dbReference>
<dbReference type="EMBL" id="GL735232">
    <property type="protein sequence ID" value="EFX60964.1"/>
    <property type="molecule type" value="Genomic_DNA"/>
</dbReference>
<sequence>MEHAQTCPTPDVVAVMMQSLMTQQPASPPDVYSIALMTKSSRKRIEKESNFTLDQNSPDLNGAQVARICMIEKSRTHLYMTLTWQVSVKIKTREAIVESGI</sequence>
<protein>
    <submittedName>
        <fullName evidence="1">Uncharacterized protein</fullName>
    </submittedName>
</protein>
<dbReference type="HOGENOM" id="CLU_2294459_0_0_1"/>
<dbReference type="InParanoid" id="E9I4W6"/>
<organism evidence="1 2">
    <name type="scientific">Daphnia pulex</name>
    <name type="common">Water flea</name>
    <dbReference type="NCBI Taxonomy" id="6669"/>
    <lineage>
        <taxon>Eukaryota</taxon>
        <taxon>Metazoa</taxon>
        <taxon>Ecdysozoa</taxon>
        <taxon>Arthropoda</taxon>
        <taxon>Crustacea</taxon>
        <taxon>Branchiopoda</taxon>
        <taxon>Diplostraca</taxon>
        <taxon>Cladocera</taxon>
        <taxon>Anomopoda</taxon>
        <taxon>Daphniidae</taxon>
        <taxon>Daphnia</taxon>
    </lineage>
</organism>
<proteinExistence type="predicted"/>
<dbReference type="KEGG" id="dpx:DAPPUDRAFT_340888"/>
<name>E9I4W6_DAPPU</name>
<evidence type="ECO:0000313" key="2">
    <source>
        <dbReference type="Proteomes" id="UP000000305"/>
    </source>
</evidence>
<dbReference type="PhylomeDB" id="E9I4W6"/>
<reference evidence="1 2" key="1">
    <citation type="journal article" date="2011" name="Science">
        <title>The ecoresponsive genome of Daphnia pulex.</title>
        <authorList>
            <person name="Colbourne J.K."/>
            <person name="Pfrender M.E."/>
            <person name="Gilbert D."/>
            <person name="Thomas W.K."/>
            <person name="Tucker A."/>
            <person name="Oakley T.H."/>
            <person name="Tokishita S."/>
            <person name="Aerts A."/>
            <person name="Arnold G.J."/>
            <person name="Basu M.K."/>
            <person name="Bauer D.J."/>
            <person name="Caceres C.E."/>
            <person name="Carmel L."/>
            <person name="Casola C."/>
            <person name="Choi J.H."/>
            <person name="Detter J.C."/>
            <person name="Dong Q."/>
            <person name="Dusheyko S."/>
            <person name="Eads B.D."/>
            <person name="Frohlich T."/>
            <person name="Geiler-Samerotte K.A."/>
            <person name="Gerlach D."/>
            <person name="Hatcher P."/>
            <person name="Jogdeo S."/>
            <person name="Krijgsveld J."/>
            <person name="Kriventseva E.V."/>
            <person name="Kultz D."/>
            <person name="Laforsch C."/>
            <person name="Lindquist E."/>
            <person name="Lopez J."/>
            <person name="Manak J.R."/>
            <person name="Muller J."/>
            <person name="Pangilinan J."/>
            <person name="Patwardhan R.P."/>
            <person name="Pitluck S."/>
            <person name="Pritham E.J."/>
            <person name="Rechtsteiner A."/>
            <person name="Rho M."/>
            <person name="Rogozin I.B."/>
            <person name="Sakarya O."/>
            <person name="Salamov A."/>
            <person name="Schaack S."/>
            <person name="Shapiro H."/>
            <person name="Shiga Y."/>
            <person name="Skalitzky C."/>
            <person name="Smith Z."/>
            <person name="Souvorov A."/>
            <person name="Sung W."/>
            <person name="Tang Z."/>
            <person name="Tsuchiya D."/>
            <person name="Tu H."/>
            <person name="Vos H."/>
            <person name="Wang M."/>
            <person name="Wolf Y.I."/>
            <person name="Yamagata H."/>
            <person name="Yamada T."/>
            <person name="Ye Y."/>
            <person name="Shaw J.R."/>
            <person name="Andrews J."/>
            <person name="Crease T.J."/>
            <person name="Tang H."/>
            <person name="Lucas S.M."/>
            <person name="Robertson H.M."/>
            <person name="Bork P."/>
            <person name="Koonin E.V."/>
            <person name="Zdobnov E.M."/>
            <person name="Grigoriev I.V."/>
            <person name="Lynch M."/>
            <person name="Boore J.L."/>
        </authorList>
    </citation>
    <scope>NUCLEOTIDE SEQUENCE [LARGE SCALE GENOMIC DNA]</scope>
</reference>